<dbReference type="RefSeq" id="YP_010648572.1">
    <property type="nucleotide sequence ID" value="NC_070760.1"/>
</dbReference>
<name>A0A7T3KD83_9CAUD</name>
<organism evidence="1 2">
    <name type="scientific">Arthrobacter phage Wollypog</name>
    <dbReference type="NCBI Taxonomy" id="2790985"/>
    <lineage>
        <taxon>Viruses</taxon>
        <taxon>Duplodnaviria</taxon>
        <taxon>Heunggongvirae</taxon>
        <taxon>Uroviricota</taxon>
        <taxon>Caudoviricetes</taxon>
        <taxon>Wollypogvirus</taxon>
        <taxon>Wollypogvirus wollypog</taxon>
    </lineage>
</organism>
<dbReference type="Proteomes" id="UP000595472">
    <property type="component" value="Segment"/>
</dbReference>
<dbReference type="GO" id="GO:0016787">
    <property type="term" value="F:hydrolase activity"/>
    <property type="evidence" value="ECO:0007669"/>
    <property type="project" value="UniProtKB-KW"/>
</dbReference>
<keyword evidence="2" id="KW-1185">Reference proteome</keyword>
<reference evidence="1 2" key="1">
    <citation type="submission" date="2020-10" db="EMBL/GenBank/DDBJ databases">
        <authorList>
            <person name="Abad L.A."/>
            <person name="Alter J."/>
            <person name="Becerra C.Y."/>
            <person name="Boehle J."/>
            <person name="Bustos B."/>
            <person name="Connatser B.I."/>
            <person name="Cutright B."/>
            <person name="Gavin J."/>
            <person name="Gomez A.P."/>
            <person name="Grabar K."/>
            <person name="Hur E.Y."/>
            <person name="Ioh M.T."/>
            <person name="Joya-Campos L."/>
            <person name="Lauhon H.N."/>
            <person name="Lee S."/>
            <person name="Maranan R.T."/>
            <person name="Park Y.G."/>
            <person name="Priest M."/>
            <person name="Samuels S.O."/>
            <person name="Sarameh Y.J."/>
            <person name="Schreiber J.M."/>
            <person name="Shepard L."/>
            <person name="Sheth K.J."/>
            <person name="Silva C.A."/>
            <person name="Smyers G.M."/>
            <person name="Tam S."/>
            <person name="Tamura C.M."/>
            <person name="Wucher D.E."/>
            <person name="Donachie S.P."/>
            <person name="Reed F.A."/>
            <person name="Palecanda S."/>
            <person name="Chong R.A."/>
            <person name="Porter M.L."/>
            <person name="Garlena R.A."/>
            <person name="Russell D.A."/>
            <person name="Jacobs-Sera D."/>
            <person name="Hatfull G.F."/>
        </authorList>
    </citation>
    <scope>NUCLEOTIDE SEQUENCE [LARGE SCALE GENOMIC DNA]</scope>
</reference>
<evidence type="ECO:0000313" key="2">
    <source>
        <dbReference type="Proteomes" id="UP000595472"/>
    </source>
</evidence>
<accession>A0A7T3KD83</accession>
<dbReference type="KEGG" id="vg:77924009"/>
<evidence type="ECO:0000313" key="1">
    <source>
        <dbReference type="EMBL" id="QPX62630.1"/>
    </source>
</evidence>
<proteinExistence type="predicted"/>
<gene>
    <name evidence="1" type="primary">81</name>
    <name evidence="1" type="ORF">SEA_WOLLYPOG_81</name>
</gene>
<dbReference type="GeneID" id="77924009"/>
<protein>
    <submittedName>
        <fullName evidence="1">MazG-like nucleoside pyrophosphohydrolase</fullName>
    </submittedName>
</protein>
<sequence>MWDDASGPVAEPEAETVGEWVAGLPIAPEDHFERAVEDVADRCFTEAENLGWHKSYDELLKRCQRGEASEGDLLNWINSKMLLIVGEVCEAQEELRNGRDVKAVYYRDVDGNIGPVGAEYDEQVFAYAPGDPTPIPQLKPEGWLVEMADAQIRLNDLVGTVAGQEGVFFGPIVAEKLQYNTTRGLMHGGKKF</sequence>
<dbReference type="EMBL" id="MW055913">
    <property type="protein sequence ID" value="QPX62630.1"/>
    <property type="molecule type" value="Genomic_DNA"/>
</dbReference>
<keyword evidence="1" id="KW-0378">Hydrolase</keyword>